<dbReference type="EMBL" id="JBBWWQ010000021">
    <property type="protein sequence ID" value="KAK8914074.1"/>
    <property type="molecule type" value="Genomic_DNA"/>
</dbReference>
<sequence length="224" mass="26142">MNQTLVEKVRCMLSNAMLGWIFWAEAIDYTFHLVNHLPSIAIGKKTQKEMWSGHPARYYVHMKVFECPAYYQVKNDKLEPHAKKTIFIGFRHEVKGYKMHDEAVRKIVISRDVTFDEASLLKPRDSEQVESSNLITTTIQKMEFDVHDEIADEVPRADDQEVEEVETESRVQDFIVRSRSRRQNVPKPAWMRNHIAFALSASEAEVLCHFMENHANRLIEVLPV</sequence>
<accession>A0AAP0FTR1</accession>
<dbReference type="PANTHER" id="PTHR42648">
    <property type="entry name" value="TRANSPOSASE, PUTATIVE-RELATED"/>
    <property type="match status" value="1"/>
</dbReference>
<protein>
    <recommendedName>
        <fullName evidence="1">Retroviral polymerase SH3-like domain-containing protein</fullName>
    </recommendedName>
</protein>
<comment type="caution">
    <text evidence="2">The sequence shown here is derived from an EMBL/GenBank/DDBJ whole genome shotgun (WGS) entry which is preliminary data.</text>
</comment>
<reference evidence="2 3" key="1">
    <citation type="journal article" date="2022" name="Nat. Plants">
        <title>Genomes of leafy and leafless Platanthera orchids illuminate the evolution of mycoheterotrophy.</title>
        <authorList>
            <person name="Li M.H."/>
            <person name="Liu K.W."/>
            <person name="Li Z."/>
            <person name="Lu H.C."/>
            <person name="Ye Q.L."/>
            <person name="Zhang D."/>
            <person name="Wang J.Y."/>
            <person name="Li Y.F."/>
            <person name="Zhong Z.M."/>
            <person name="Liu X."/>
            <person name="Yu X."/>
            <person name="Liu D.K."/>
            <person name="Tu X.D."/>
            <person name="Liu B."/>
            <person name="Hao Y."/>
            <person name="Liao X.Y."/>
            <person name="Jiang Y.T."/>
            <person name="Sun W.H."/>
            <person name="Chen J."/>
            <person name="Chen Y.Q."/>
            <person name="Ai Y."/>
            <person name="Zhai J.W."/>
            <person name="Wu S.S."/>
            <person name="Zhou Z."/>
            <person name="Hsiao Y.Y."/>
            <person name="Wu W.L."/>
            <person name="Chen Y.Y."/>
            <person name="Lin Y.F."/>
            <person name="Hsu J.L."/>
            <person name="Li C.Y."/>
            <person name="Wang Z.W."/>
            <person name="Zhao X."/>
            <person name="Zhong W.Y."/>
            <person name="Ma X.K."/>
            <person name="Ma L."/>
            <person name="Huang J."/>
            <person name="Chen G.Z."/>
            <person name="Huang M.Z."/>
            <person name="Huang L."/>
            <person name="Peng D.H."/>
            <person name="Luo Y.B."/>
            <person name="Zou S.Q."/>
            <person name="Chen S.P."/>
            <person name="Lan S."/>
            <person name="Tsai W.C."/>
            <person name="Van de Peer Y."/>
            <person name="Liu Z.J."/>
        </authorList>
    </citation>
    <scope>NUCLEOTIDE SEQUENCE [LARGE SCALE GENOMIC DNA]</scope>
    <source>
        <strain evidence="2">Lor287</strain>
    </source>
</reference>
<name>A0AAP0FTR1_9ASPA</name>
<dbReference type="Proteomes" id="UP001418222">
    <property type="component" value="Unassembled WGS sequence"/>
</dbReference>
<dbReference type="Pfam" id="PF25597">
    <property type="entry name" value="SH3_retrovirus"/>
    <property type="match status" value="1"/>
</dbReference>
<evidence type="ECO:0000313" key="2">
    <source>
        <dbReference type="EMBL" id="KAK8914074.1"/>
    </source>
</evidence>
<evidence type="ECO:0000313" key="3">
    <source>
        <dbReference type="Proteomes" id="UP001418222"/>
    </source>
</evidence>
<keyword evidence="3" id="KW-1185">Reference proteome</keyword>
<evidence type="ECO:0000259" key="1">
    <source>
        <dbReference type="Pfam" id="PF25597"/>
    </source>
</evidence>
<dbReference type="InterPro" id="IPR057670">
    <property type="entry name" value="SH3_retrovirus"/>
</dbReference>
<proteinExistence type="predicted"/>
<dbReference type="InterPro" id="IPR039537">
    <property type="entry name" value="Retrotran_Ty1/copia-like"/>
</dbReference>
<dbReference type="AlphaFoldDB" id="A0AAP0FTR1"/>
<dbReference type="PANTHER" id="PTHR42648:SF28">
    <property type="entry name" value="TRANSPOSON-ENCODED PROTEIN WITH RIBONUCLEASE H-LIKE AND RETROVIRUS ZINC FINGER-LIKE DOMAINS"/>
    <property type="match status" value="1"/>
</dbReference>
<feature type="domain" description="Retroviral polymerase SH3-like" evidence="1">
    <location>
        <begin position="67"/>
        <end position="125"/>
    </location>
</feature>
<gene>
    <name evidence="2" type="ORF">KSP39_PZI023741</name>
</gene>
<organism evidence="2 3">
    <name type="scientific">Platanthera zijinensis</name>
    <dbReference type="NCBI Taxonomy" id="2320716"/>
    <lineage>
        <taxon>Eukaryota</taxon>
        <taxon>Viridiplantae</taxon>
        <taxon>Streptophyta</taxon>
        <taxon>Embryophyta</taxon>
        <taxon>Tracheophyta</taxon>
        <taxon>Spermatophyta</taxon>
        <taxon>Magnoliopsida</taxon>
        <taxon>Liliopsida</taxon>
        <taxon>Asparagales</taxon>
        <taxon>Orchidaceae</taxon>
        <taxon>Orchidoideae</taxon>
        <taxon>Orchideae</taxon>
        <taxon>Orchidinae</taxon>
        <taxon>Platanthera</taxon>
    </lineage>
</organism>